<dbReference type="GO" id="GO:0003700">
    <property type="term" value="F:DNA-binding transcription factor activity"/>
    <property type="evidence" value="ECO:0007669"/>
    <property type="project" value="InterPro"/>
</dbReference>
<name>A0A840SLW7_9RHOB</name>
<proteinExistence type="inferred from homology"/>
<evidence type="ECO:0000256" key="4">
    <source>
        <dbReference type="ARBA" id="ARBA00023163"/>
    </source>
</evidence>
<dbReference type="Proteomes" id="UP000549457">
    <property type="component" value="Unassembled WGS sequence"/>
</dbReference>
<dbReference type="FunFam" id="1.10.10.10:FF:000001">
    <property type="entry name" value="LysR family transcriptional regulator"/>
    <property type="match status" value="1"/>
</dbReference>
<evidence type="ECO:0000313" key="6">
    <source>
        <dbReference type="EMBL" id="MBB5221964.1"/>
    </source>
</evidence>
<dbReference type="AlphaFoldDB" id="A0A840SLW7"/>
<protein>
    <submittedName>
        <fullName evidence="6">DNA-binding transcriptional LysR family regulator</fullName>
    </submittedName>
</protein>
<dbReference type="InterPro" id="IPR000847">
    <property type="entry name" value="LysR_HTH_N"/>
</dbReference>
<dbReference type="InterPro" id="IPR050176">
    <property type="entry name" value="LTTR"/>
</dbReference>
<dbReference type="Pfam" id="PF03466">
    <property type="entry name" value="LysR_substrate"/>
    <property type="match status" value="1"/>
</dbReference>
<dbReference type="PRINTS" id="PR00039">
    <property type="entry name" value="HTHLYSR"/>
</dbReference>
<dbReference type="GO" id="GO:0003677">
    <property type="term" value="F:DNA binding"/>
    <property type="evidence" value="ECO:0007669"/>
    <property type="project" value="UniProtKB-KW"/>
</dbReference>
<dbReference type="InterPro" id="IPR036390">
    <property type="entry name" value="WH_DNA-bd_sf"/>
</dbReference>
<comment type="caution">
    <text evidence="6">The sequence shown here is derived from an EMBL/GenBank/DDBJ whole genome shotgun (WGS) entry which is preliminary data.</text>
</comment>
<organism evidence="6 7">
    <name type="scientific">Amaricoccus macauensis</name>
    <dbReference type="NCBI Taxonomy" id="57001"/>
    <lineage>
        <taxon>Bacteria</taxon>
        <taxon>Pseudomonadati</taxon>
        <taxon>Pseudomonadota</taxon>
        <taxon>Alphaproteobacteria</taxon>
        <taxon>Rhodobacterales</taxon>
        <taxon>Paracoccaceae</taxon>
        <taxon>Amaricoccus</taxon>
    </lineage>
</organism>
<evidence type="ECO:0000259" key="5">
    <source>
        <dbReference type="PROSITE" id="PS50931"/>
    </source>
</evidence>
<dbReference type="InterPro" id="IPR005119">
    <property type="entry name" value="LysR_subst-bd"/>
</dbReference>
<dbReference type="PANTHER" id="PTHR30579">
    <property type="entry name" value="TRANSCRIPTIONAL REGULATOR"/>
    <property type="match status" value="1"/>
</dbReference>
<dbReference type="PANTHER" id="PTHR30579:SF7">
    <property type="entry name" value="HTH-TYPE TRANSCRIPTIONAL REGULATOR LRHA-RELATED"/>
    <property type="match status" value="1"/>
</dbReference>
<dbReference type="RefSeq" id="WP_184148403.1">
    <property type="nucleotide sequence ID" value="NZ_JACHFM010000002.1"/>
</dbReference>
<gene>
    <name evidence="6" type="ORF">HNP73_001900</name>
</gene>
<dbReference type="SUPFAM" id="SSF46785">
    <property type="entry name" value="Winged helix' DNA-binding domain"/>
    <property type="match status" value="1"/>
</dbReference>
<dbReference type="PROSITE" id="PS50931">
    <property type="entry name" value="HTH_LYSR"/>
    <property type="match status" value="1"/>
</dbReference>
<keyword evidence="4" id="KW-0804">Transcription</keyword>
<dbReference type="Gene3D" id="3.40.190.10">
    <property type="entry name" value="Periplasmic binding protein-like II"/>
    <property type="match status" value="2"/>
</dbReference>
<evidence type="ECO:0000256" key="1">
    <source>
        <dbReference type="ARBA" id="ARBA00009437"/>
    </source>
</evidence>
<keyword evidence="2" id="KW-0805">Transcription regulation</keyword>
<keyword evidence="7" id="KW-1185">Reference proteome</keyword>
<evidence type="ECO:0000256" key="2">
    <source>
        <dbReference type="ARBA" id="ARBA00023015"/>
    </source>
</evidence>
<dbReference type="Pfam" id="PF00126">
    <property type="entry name" value="HTH_1"/>
    <property type="match status" value="1"/>
</dbReference>
<feature type="domain" description="HTH lysR-type" evidence="5">
    <location>
        <begin position="5"/>
        <end position="62"/>
    </location>
</feature>
<dbReference type="EMBL" id="JACHFM010000002">
    <property type="protein sequence ID" value="MBB5221964.1"/>
    <property type="molecule type" value="Genomic_DNA"/>
</dbReference>
<evidence type="ECO:0000313" key="7">
    <source>
        <dbReference type="Proteomes" id="UP000549457"/>
    </source>
</evidence>
<reference evidence="6 7" key="1">
    <citation type="submission" date="2020-08" db="EMBL/GenBank/DDBJ databases">
        <title>Genomic Encyclopedia of Type Strains, Phase IV (KMG-IV): sequencing the most valuable type-strain genomes for metagenomic binning, comparative biology and taxonomic classification.</title>
        <authorList>
            <person name="Goeker M."/>
        </authorList>
    </citation>
    <scope>NUCLEOTIDE SEQUENCE [LARGE SCALE GENOMIC DNA]</scope>
    <source>
        <strain evidence="6 7">DSM 101730</strain>
    </source>
</reference>
<dbReference type="SUPFAM" id="SSF53850">
    <property type="entry name" value="Periplasmic binding protein-like II"/>
    <property type="match status" value="1"/>
</dbReference>
<sequence length="290" mass="31283">MPRQLDLTALRSFAAVADAGGVTRAASQLNLTQSAVSMQLKRLEETLGLSLLDRSARTIALTAQGEQLLAYARRLLALNDEAWGRLTHPAFEGTLDFGVPHDIIFPHVPVVLQRFAAEYPRVKLQLHSLYTSGLKDMLARGDMDLILTTEATVDAGGETLRREPLVWVGAPGGQAWRARPLRFASCAHCVFKRPALDAMEAAGIPWEFAVDSISTAAIDATVAADLAVSVQLESAVPARCEAIRHCGALPQLPDHRVNMYIAPGPRAVLAERLAGFLRQSYGVAESLAAE</sequence>
<dbReference type="InterPro" id="IPR036388">
    <property type="entry name" value="WH-like_DNA-bd_sf"/>
</dbReference>
<accession>A0A840SLW7</accession>
<evidence type="ECO:0000256" key="3">
    <source>
        <dbReference type="ARBA" id="ARBA00023125"/>
    </source>
</evidence>
<dbReference type="Gene3D" id="1.10.10.10">
    <property type="entry name" value="Winged helix-like DNA-binding domain superfamily/Winged helix DNA-binding domain"/>
    <property type="match status" value="1"/>
</dbReference>
<comment type="similarity">
    <text evidence="1">Belongs to the LysR transcriptional regulatory family.</text>
</comment>
<keyword evidence="3 6" id="KW-0238">DNA-binding</keyword>